<dbReference type="GO" id="GO:0016020">
    <property type="term" value="C:membrane"/>
    <property type="evidence" value="ECO:0007669"/>
    <property type="project" value="UniProtKB-SubCell"/>
</dbReference>
<evidence type="ECO:0000313" key="7">
    <source>
        <dbReference type="Proteomes" id="UP001201262"/>
    </source>
</evidence>
<feature type="transmembrane region" description="Helical" evidence="5">
    <location>
        <begin position="196"/>
        <end position="216"/>
    </location>
</feature>
<keyword evidence="3 5" id="KW-1133">Transmembrane helix</keyword>
<dbReference type="PANTHER" id="PTHR31465:SF15">
    <property type="entry name" value="LIPID TRANSPORTER ATNI-RELATED"/>
    <property type="match status" value="1"/>
</dbReference>
<keyword evidence="4 5" id="KW-0472">Membrane</keyword>
<feature type="transmembrane region" description="Helical" evidence="5">
    <location>
        <begin position="14"/>
        <end position="36"/>
    </location>
</feature>
<gene>
    <name evidence="6" type="ORF">BGW36DRAFT_426542</name>
</gene>
<name>A0AAD4KRK7_9EURO</name>
<organism evidence="6 7">
    <name type="scientific">Talaromyces proteolyticus</name>
    <dbReference type="NCBI Taxonomy" id="1131652"/>
    <lineage>
        <taxon>Eukaryota</taxon>
        <taxon>Fungi</taxon>
        <taxon>Dikarya</taxon>
        <taxon>Ascomycota</taxon>
        <taxon>Pezizomycotina</taxon>
        <taxon>Eurotiomycetes</taxon>
        <taxon>Eurotiomycetidae</taxon>
        <taxon>Eurotiales</taxon>
        <taxon>Trichocomaceae</taxon>
        <taxon>Talaromyces</taxon>
        <taxon>Talaromyces sect. Bacilispori</taxon>
    </lineage>
</organism>
<comment type="caution">
    <text evidence="6">The sequence shown here is derived from an EMBL/GenBank/DDBJ whole genome shotgun (WGS) entry which is preliminary data.</text>
</comment>
<evidence type="ECO:0000256" key="5">
    <source>
        <dbReference type="SAM" id="Phobius"/>
    </source>
</evidence>
<evidence type="ECO:0000256" key="1">
    <source>
        <dbReference type="ARBA" id="ARBA00004141"/>
    </source>
</evidence>
<keyword evidence="2 5" id="KW-0812">Transmembrane</keyword>
<feature type="transmembrane region" description="Helical" evidence="5">
    <location>
        <begin position="81"/>
        <end position="102"/>
    </location>
</feature>
<dbReference type="AlphaFoldDB" id="A0AAD4KRK7"/>
<evidence type="ECO:0000313" key="6">
    <source>
        <dbReference type="EMBL" id="KAH8698854.1"/>
    </source>
</evidence>
<dbReference type="Proteomes" id="UP001201262">
    <property type="component" value="Unassembled WGS sequence"/>
</dbReference>
<dbReference type="Pfam" id="PF04479">
    <property type="entry name" value="RTA1"/>
    <property type="match status" value="1"/>
</dbReference>
<dbReference type="RefSeq" id="XP_046073318.1">
    <property type="nucleotide sequence ID" value="XM_046220284.1"/>
</dbReference>
<proteinExistence type="predicted"/>
<protein>
    <submittedName>
        <fullName evidence="6">RTA1 like protein-domain-containing protein</fullName>
    </submittedName>
</protein>
<sequence length="302" mass="34345">MAEKCTALTTPDTVWSFCPSIAGAYIMMVAFALTLAAHIFQAFYHRKWYCFVVIMAAIWQTGSYIFRILSIHNPASEGLYSLWFILLLVAPIWTNAFVYMAFGRMVWNFTDKANILGIKPWRFGMYFVILDIISFLVQIYGGARASQSNVPTSTVLDGLHIYMAGLGIQQFFILIFCVFAYSFHRTMNHEGNKPRKAYLLLYTVYAELILITTRIIFRLCEFSSGLHSTIPNHEAYQYLLDSLPMLIALVTVNIIHPGRIMPGKGGDMPSRKERKDGVITKHYRSREEVGLMPIPSRASGSF</sequence>
<feature type="transmembrane region" description="Helical" evidence="5">
    <location>
        <begin position="48"/>
        <end position="69"/>
    </location>
</feature>
<dbReference type="GeneID" id="70250571"/>
<reference evidence="6" key="1">
    <citation type="submission" date="2021-12" db="EMBL/GenBank/DDBJ databases">
        <title>Convergent genome expansion in fungi linked to evolution of root-endophyte symbiosis.</title>
        <authorList>
            <consortium name="DOE Joint Genome Institute"/>
            <person name="Ke Y.-H."/>
            <person name="Bonito G."/>
            <person name="Liao H.-L."/>
            <person name="Looney B."/>
            <person name="Rojas-Flechas A."/>
            <person name="Nash J."/>
            <person name="Hameed K."/>
            <person name="Schadt C."/>
            <person name="Martin F."/>
            <person name="Crous P.W."/>
            <person name="Miettinen O."/>
            <person name="Magnuson J.K."/>
            <person name="Labbe J."/>
            <person name="Jacobson D."/>
            <person name="Doktycz M.J."/>
            <person name="Veneault-Fourrey C."/>
            <person name="Kuo A."/>
            <person name="Mondo S."/>
            <person name="Calhoun S."/>
            <person name="Riley R."/>
            <person name="Ohm R."/>
            <person name="LaButti K."/>
            <person name="Andreopoulos B."/>
            <person name="Pangilinan J."/>
            <person name="Nolan M."/>
            <person name="Tritt A."/>
            <person name="Clum A."/>
            <person name="Lipzen A."/>
            <person name="Daum C."/>
            <person name="Barry K."/>
            <person name="Grigoriev I.V."/>
            <person name="Vilgalys R."/>
        </authorList>
    </citation>
    <scope>NUCLEOTIDE SEQUENCE</scope>
    <source>
        <strain evidence="6">PMI_201</strain>
    </source>
</reference>
<feature type="transmembrane region" description="Helical" evidence="5">
    <location>
        <begin position="123"/>
        <end position="141"/>
    </location>
</feature>
<evidence type="ECO:0000256" key="3">
    <source>
        <dbReference type="ARBA" id="ARBA00022989"/>
    </source>
</evidence>
<evidence type="ECO:0000256" key="2">
    <source>
        <dbReference type="ARBA" id="ARBA00022692"/>
    </source>
</evidence>
<feature type="transmembrane region" description="Helical" evidence="5">
    <location>
        <begin position="161"/>
        <end position="184"/>
    </location>
</feature>
<dbReference type="EMBL" id="JAJTJA010000005">
    <property type="protein sequence ID" value="KAH8698854.1"/>
    <property type="molecule type" value="Genomic_DNA"/>
</dbReference>
<dbReference type="InterPro" id="IPR007568">
    <property type="entry name" value="RTA1"/>
</dbReference>
<dbReference type="PANTHER" id="PTHR31465">
    <property type="entry name" value="PROTEIN RTA1-RELATED"/>
    <property type="match status" value="1"/>
</dbReference>
<evidence type="ECO:0000256" key="4">
    <source>
        <dbReference type="ARBA" id="ARBA00023136"/>
    </source>
</evidence>
<comment type="subcellular location">
    <subcellularLocation>
        <location evidence="1">Membrane</location>
        <topology evidence="1">Multi-pass membrane protein</topology>
    </subcellularLocation>
</comment>
<keyword evidence="7" id="KW-1185">Reference proteome</keyword>
<accession>A0AAD4KRK7</accession>